<gene>
    <name evidence="1" type="ORF">IQ05_03122</name>
</gene>
<evidence type="ECO:0000313" key="2">
    <source>
        <dbReference type="Proteomes" id="UP000317519"/>
    </source>
</evidence>
<keyword evidence="2" id="KW-1185">Reference proteome</keyword>
<proteinExistence type="predicted"/>
<dbReference type="RefSeq" id="WP_144894243.1">
    <property type="nucleotide sequence ID" value="NZ_VLKO01000015.1"/>
</dbReference>
<name>A0ABY3FJQ4_9FLAO</name>
<comment type="caution">
    <text evidence="1">The sequence shown here is derived from an EMBL/GenBank/DDBJ whole genome shotgun (WGS) entry which is preliminary data.</text>
</comment>
<protein>
    <submittedName>
        <fullName evidence="1">Uncharacterized protein</fullName>
    </submittedName>
</protein>
<organism evidence="1 2">
    <name type="scientific">Flavobacterium tiangeerense</name>
    <dbReference type="NCBI Taxonomy" id="459471"/>
    <lineage>
        <taxon>Bacteria</taxon>
        <taxon>Pseudomonadati</taxon>
        <taxon>Bacteroidota</taxon>
        <taxon>Flavobacteriia</taxon>
        <taxon>Flavobacteriales</taxon>
        <taxon>Flavobacteriaceae</taxon>
        <taxon>Flavobacterium</taxon>
    </lineage>
</organism>
<accession>A0ABY3FJQ4</accession>
<reference evidence="1 2" key="1">
    <citation type="journal article" date="2015" name="Stand. Genomic Sci.">
        <title>Genomic Encyclopedia of Bacterial and Archaeal Type Strains, Phase III: the genomes of soil and plant-associated and newly described type strains.</title>
        <authorList>
            <person name="Whitman W.B."/>
            <person name="Woyke T."/>
            <person name="Klenk H.P."/>
            <person name="Zhou Y."/>
            <person name="Lilburn T.G."/>
            <person name="Beck B.J."/>
            <person name="De Vos P."/>
            <person name="Vandamme P."/>
            <person name="Eisen J.A."/>
            <person name="Garrity G."/>
            <person name="Hugenholtz P."/>
            <person name="Kyrpides N.C."/>
        </authorList>
    </citation>
    <scope>NUCLEOTIDE SEQUENCE [LARGE SCALE GENOMIC DNA]</scope>
    <source>
        <strain evidence="1 2">CGMCC 1.6847</strain>
    </source>
</reference>
<sequence length="134" mass="15895">MRLSIKFLIILFFIITGPVLYSQNYKFKTSSLSVSTKNEKGKWGEWSAPKNVNLIVTLDTKKNRIVVYSQIIQLFEIVEYYDTDENDIDKVDTFYCKDNQGEECTLSIITRKKQENRKQLYINYEDRIIVYNLI</sequence>
<evidence type="ECO:0000313" key="1">
    <source>
        <dbReference type="EMBL" id="TWH99372.1"/>
    </source>
</evidence>
<dbReference type="EMBL" id="VLKO01000015">
    <property type="protein sequence ID" value="TWH99372.1"/>
    <property type="molecule type" value="Genomic_DNA"/>
</dbReference>
<dbReference type="Proteomes" id="UP000317519">
    <property type="component" value="Unassembled WGS sequence"/>
</dbReference>